<organism evidence="2 3">
    <name type="scientific">Durusdinium trenchii</name>
    <dbReference type="NCBI Taxonomy" id="1381693"/>
    <lineage>
        <taxon>Eukaryota</taxon>
        <taxon>Sar</taxon>
        <taxon>Alveolata</taxon>
        <taxon>Dinophyceae</taxon>
        <taxon>Suessiales</taxon>
        <taxon>Symbiodiniaceae</taxon>
        <taxon>Durusdinium</taxon>
    </lineage>
</organism>
<reference evidence="2 3" key="1">
    <citation type="submission" date="2024-02" db="EMBL/GenBank/DDBJ databases">
        <authorList>
            <person name="Chen Y."/>
            <person name="Shah S."/>
            <person name="Dougan E. K."/>
            <person name="Thang M."/>
            <person name="Chan C."/>
        </authorList>
    </citation>
    <scope>NUCLEOTIDE SEQUENCE [LARGE SCALE GENOMIC DNA]</scope>
</reference>
<evidence type="ECO:0000313" key="3">
    <source>
        <dbReference type="Proteomes" id="UP001642484"/>
    </source>
</evidence>
<keyword evidence="3" id="KW-1185">Reference proteome</keyword>
<name>A0ABP0IQL1_9DINO</name>
<keyword evidence="1" id="KW-0472">Membrane</keyword>
<evidence type="ECO:0000313" key="2">
    <source>
        <dbReference type="EMBL" id="CAK9004877.1"/>
    </source>
</evidence>
<comment type="caution">
    <text evidence="2">The sequence shown here is derived from an EMBL/GenBank/DDBJ whole genome shotgun (WGS) entry which is preliminary data.</text>
</comment>
<proteinExistence type="predicted"/>
<feature type="transmembrane region" description="Helical" evidence="1">
    <location>
        <begin position="356"/>
        <end position="379"/>
    </location>
</feature>
<keyword evidence="1" id="KW-1133">Transmembrane helix</keyword>
<accession>A0ABP0IQL1</accession>
<dbReference type="EMBL" id="CAXAMN010003492">
    <property type="protein sequence ID" value="CAK9004877.1"/>
    <property type="molecule type" value="Genomic_DNA"/>
</dbReference>
<keyword evidence="1" id="KW-0812">Transmembrane</keyword>
<protein>
    <submittedName>
        <fullName evidence="2">Uncharacterized protein</fullName>
    </submittedName>
</protein>
<gene>
    <name evidence="2" type="ORF">CCMP2556_LOCUS7858</name>
</gene>
<evidence type="ECO:0000256" key="1">
    <source>
        <dbReference type="SAM" id="Phobius"/>
    </source>
</evidence>
<dbReference type="Proteomes" id="UP001642484">
    <property type="component" value="Unassembled WGS sequence"/>
</dbReference>
<sequence>MATLAAVAARPWRLLICGLRHGRPVESLKRLLEDFQPAAIFIELSREDFFNVRTRSEFADAAPECAEAIRWAERHDRTVIPLDRPQLSSRRRLAQKMALEPMQLVAARKFWGEVPEHLDPIAWRASLRKNCPALHEVILEERDELMTYRILLALESRLKAQGPRSRTGKAFHNDLPLSTLLERIRLREKSRLNDAMAWSLHPQKALRELPSWQDVESAQIDPDNILVLCGPAHVQELGHRLQVIFEDSAFSRRFLASNAALLPQLMTTFAEERSSHEEAQEWLLRARSFLESSGAMTEEKSTESAKGFGPLTMLANQVWQLLPQQEGGEDIPEPPLRNADFIQERLRELSKKPLPIWPVVLLAYIACPVLVFVLIPAAIDLQWIRIGPQVPSLLTDSEEEMSQQCTLLHNLFHGNKTKETRKWQVEPSQGLFFLQAFAPGTLLLRTLKRGSTSFPLVRLCQITYQLEFRALNLDS</sequence>